<organism evidence="2 3">
    <name type="scientific">Trematosphaeria pertusa</name>
    <dbReference type="NCBI Taxonomy" id="390896"/>
    <lineage>
        <taxon>Eukaryota</taxon>
        <taxon>Fungi</taxon>
        <taxon>Dikarya</taxon>
        <taxon>Ascomycota</taxon>
        <taxon>Pezizomycotina</taxon>
        <taxon>Dothideomycetes</taxon>
        <taxon>Pleosporomycetidae</taxon>
        <taxon>Pleosporales</taxon>
        <taxon>Massarineae</taxon>
        <taxon>Trematosphaeriaceae</taxon>
        <taxon>Trematosphaeria</taxon>
    </lineage>
</organism>
<evidence type="ECO:0000313" key="3">
    <source>
        <dbReference type="Proteomes" id="UP000800094"/>
    </source>
</evidence>
<dbReference type="Proteomes" id="UP000800094">
    <property type="component" value="Unassembled WGS sequence"/>
</dbReference>
<evidence type="ECO:0000256" key="1">
    <source>
        <dbReference type="SAM" id="MobiDB-lite"/>
    </source>
</evidence>
<dbReference type="EMBL" id="ML987216">
    <property type="protein sequence ID" value="KAF2240611.1"/>
    <property type="molecule type" value="Genomic_DNA"/>
</dbReference>
<gene>
    <name evidence="2" type="ORF">BU26DRAFT_203148</name>
</gene>
<name>A0A6A6HRH1_9PLEO</name>
<evidence type="ECO:0000313" key="2">
    <source>
        <dbReference type="EMBL" id="KAF2240611.1"/>
    </source>
</evidence>
<accession>A0A6A6HRH1</accession>
<proteinExistence type="predicted"/>
<reference evidence="2" key="1">
    <citation type="journal article" date="2020" name="Stud. Mycol.">
        <title>101 Dothideomycetes genomes: a test case for predicting lifestyles and emergence of pathogens.</title>
        <authorList>
            <person name="Haridas S."/>
            <person name="Albert R."/>
            <person name="Binder M."/>
            <person name="Bloem J."/>
            <person name="Labutti K."/>
            <person name="Salamov A."/>
            <person name="Andreopoulos B."/>
            <person name="Baker S."/>
            <person name="Barry K."/>
            <person name="Bills G."/>
            <person name="Bluhm B."/>
            <person name="Cannon C."/>
            <person name="Castanera R."/>
            <person name="Culley D."/>
            <person name="Daum C."/>
            <person name="Ezra D."/>
            <person name="Gonzalez J."/>
            <person name="Henrissat B."/>
            <person name="Kuo A."/>
            <person name="Liang C."/>
            <person name="Lipzen A."/>
            <person name="Lutzoni F."/>
            <person name="Magnuson J."/>
            <person name="Mondo S."/>
            <person name="Nolan M."/>
            <person name="Ohm R."/>
            <person name="Pangilinan J."/>
            <person name="Park H.-J."/>
            <person name="Ramirez L."/>
            <person name="Alfaro M."/>
            <person name="Sun H."/>
            <person name="Tritt A."/>
            <person name="Yoshinaga Y."/>
            <person name="Zwiers L.-H."/>
            <person name="Turgeon B."/>
            <person name="Goodwin S."/>
            <person name="Spatafora J."/>
            <person name="Crous P."/>
            <person name="Grigoriev I."/>
        </authorList>
    </citation>
    <scope>NUCLEOTIDE SEQUENCE</scope>
    <source>
        <strain evidence="2">CBS 122368</strain>
    </source>
</reference>
<protein>
    <submittedName>
        <fullName evidence="2">Uncharacterized protein</fullName>
    </submittedName>
</protein>
<dbReference type="RefSeq" id="XP_033675615.1">
    <property type="nucleotide sequence ID" value="XM_033820564.1"/>
</dbReference>
<feature type="region of interest" description="Disordered" evidence="1">
    <location>
        <begin position="32"/>
        <end position="57"/>
    </location>
</feature>
<keyword evidence="3" id="KW-1185">Reference proteome</keyword>
<dbReference type="GeneID" id="54573894"/>
<dbReference type="AlphaFoldDB" id="A0A6A6HRH1"/>
<sequence>MQLRASRNITAFLFPFRFRARGDRLHSHTNILKESTRRSGDTASVSAGLAPPQLRSPSHAYRTSMLLLEAT</sequence>